<organism evidence="1 2">
    <name type="scientific">Marimonas arenosa</name>
    <dbReference type="NCBI Taxonomy" id="1795305"/>
    <lineage>
        <taxon>Bacteria</taxon>
        <taxon>Pseudomonadati</taxon>
        <taxon>Pseudomonadota</taxon>
        <taxon>Alphaproteobacteria</taxon>
        <taxon>Rhodobacterales</taxon>
        <taxon>Paracoccaceae</taxon>
        <taxon>Marimonas</taxon>
    </lineage>
</organism>
<dbReference type="AlphaFoldDB" id="A0AAE3WES2"/>
<dbReference type="GO" id="GO:0000271">
    <property type="term" value="P:polysaccharide biosynthetic process"/>
    <property type="evidence" value="ECO:0007669"/>
    <property type="project" value="InterPro"/>
</dbReference>
<dbReference type="Pfam" id="PF05159">
    <property type="entry name" value="Capsule_synth"/>
    <property type="match status" value="1"/>
</dbReference>
<dbReference type="RefSeq" id="WP_306735642.1">
    <property type="nucleotide sequence ID" value="NZ_JANHAX010000003.1"/>
</dbReference>
<proteinExistence type="predicted"/>
<protein>
    <recommendedName>
        <fullName evidence="3">Capsule polysaccharide biosynthesis protein</fullName>
    </recommendedName>
</protein>
<evidence type="ECO:0000313" key="2">
    <source>
        <dbReference type="Proteomes" id="UP001226762"/>
    </source>
</evidence>
<reference evidence="1" key="1">
    <citation type="submission" date="2022-07" db="EMBL/GenBank/DDBJ databases">
        <authorList>
            <person name="Otstavnykh N."/>
            <person name="Isaeva M."/>
            <person name="Bystritskaya E."/>
        </authorList>
    </citation>
    <scope>NUCLEOTIDE SEQUENCE</scope>
    <source>
        <strain evidence="1">KCTC 52189</strain>
    </source>
</reference>
<dbReference type="InterPro" id="IPR007833">
    <property type="entry name" value="Capsule_polysaccharide_synth"/>
</dbReference>
<dbReference type="Proteomes" id="UP001226762">
    <property type="component" value="Unassembled WGS sequence"/>
</dbReference>
<dbReference type="EMBL" id="JANHAX010000003">
    <property type="protein sequence ID" value="MDQ2090355.1"/>
    <property type="molecule type" value="Genomic_DNA"/>
</dbReference>
<reference evidence="1" key="2">
    <citation type="submission" date="2023-02" db="EMBL/GenBank/DDBJ databases">
        <title>'Rhodoalgimonas zhirmunskyi' gen. nov., isolated from a red alga.</title>
        <authorList>
            <person name="Nedashkovskaya O.I."/>
            <person name="Otstavnykh N.Y."/>
            <person name="Bystritskaya E.P."/>
            <person name="Balabanova L.A."/>
            <person name="Isaeva M.P."/>
        </authorList>
    </citation>
    <scope>NUCLEOTIDE SEQUENCE</scope>
    <source>
        <strain evidence="1">KCTC 52189</strain>
    </source>
</reference>
<keyword evidence="2" id="KW-1185">Reference proteome</keyword>
<sequence length="489" mass="55421">MIRLLCDARGDYRRNFLDQLLAQGGGDIKLGLHFGYKDADYHGPALQWMNPTPGKRGTLMQNTRQTGANMSLIASEEYGQILETAVEQLHRTSPHFAYRAHNIRHVQDYLDYFHILTDAMAQQILAEDITHALFFNVPHLFYDTLLYEVARALGVKTTVLSWSQFPGRFFSMNRVQDLGRFDPAETQAPPYEIERGTAPELFYMDDKWQQPGETGKLSWKAVARMVKFLALRDPLKLANPAYVTRTLRRMQSIYGTLPDWRDPFAKFFHTNELAYFEYLSRYENQDVDLSGNYIYVPLHNQPEMSTSALGGKYRDQALVIETLARNLPEGWQIFVKENPRQGAYARGPMFFHRLERIPSVRILPSNASTHALAANARFVASVTGTVGWEAIRVGRPAMVFGAAWYGSFPGVVHYRDGLDFEEIAAMEIDHDALEQAAGALYARTHEGLIEQLFFPMTPDLDHDKNAAQVGKTSLGLLKGDIPVTFGIDS</sequence>
<evidence type="ECO:0000313" key="1">
    <source>
        <dbReference type="EMBL" id="MDQ2090355.1"/>
    </source>
</evidence>
<name>A0AAE3WES2_9RHOB</name>
<evidence type="ECO:0008006" key="3">
    <source>
        <dbReference type="Google" id="ProtNLM"/>
    </source>
</evidence>
<accession>A0AAE3WES2</accession>
<comment type="caution">
    <text evidence="1">The sequence shown here is derived from an EMBL/GenBank/DDBJ whole genome shotgun (WGS) entry which is preliminary data.</text>
</comment>
<gene>
    <name evidence="1" type="ORF">NO357_10650</name>
</gene>
<dbReference type="GO" id="GO:0015774">
    <property type="term" value="P:polysaccharide transport"/>
    <property type="evidence" value="ECO:0007669"/>
    <property type="project" value="InterPro"/>
</dbReference>